<keyword evidence="3" id="KW-0479">Metal-binding</keyword>
<dbReference type="InterPro" id="IPR012292">
    <property type="entry name" value="Globin/Proto"/>
</dbReference>
<keyword evidence="6" id="KW-1185">Reference proteome</keyword>
<dbReference type="InterPro" id="IPR001486">
    <property type="entry name" value="Hemoglobin_trunc"/>
</dbReference>
<dbReference type="InterPro" id="IPR009050">
    <property type="entry name" value="Globin-like_sf"/>
</dbReference>
<proteinExistence type="predicted"/>
<keyword evidence="4" id="KW-0408">Iron</keyword>
<evidence type="ECO:0000313" key="5">
    <source>
        <dbReference type="EMBL" id="MDR6225232.1"/>
    </source>
</evidence>
<reference evidence="5 6" key="1">
    <citation type="submission" date="2023-07" db="EMBL/GenBank/DDBJ databases">
        <title>Genomic Encyclopedia of Type Strains, Phase IV (KMG-IV): sequencing the most valuable type-strain genomes for metagenomic binning, comparative biology and taxonomic classification.</title>
        <authorList>
            <person name="Goeker M."/>
        </authorList>
    </citation>
    <scope>NUCLEOTIDE SEQUENCE [LARGE SCALE GENOMIC DNA]</scope>
    <source>
        <strain evidence="5 6">DSM 45903</strain>
    </source>
</reference>
<gene>
    <name evidence="5" type="ORF">JOE21_001223</name>
</gene>
<keyword evidence="2" id="KW-0349">Heme</keyword>
<dbReference type="CDD" id="cd00454">
    <property type="entry name" value="TrHb1_N"/>
    <property type="match status" value="1"/>
</dbReference>
<dbReference type="Gene3D" id="1.10.490.10">
    <property type="entry name" value="Globins"/>
    <property type="match status" value="1"/>
</dbReference>
<dbReference type="EMBL" id="JAVDQG010000002">
    <property type="protein sequence ID" value="MDR6225232.1"/>
    <property type="molecule type" value="Genomic_DNA"/>
</dbReference>
<comment type="caution">
    <text evidence="5">The sequence shown here is derived from an EMBL/GenBank/DDBJ whole genome shotgun (WGS) entry which is preliminary data.</text>
</comment>
<dbReference type="SUPFAM" id="SSF46458">
    <property type="entry name" value="Globin-like"/>
    <property type="match status" value="1"/>
</dbReference>
<dbReference type="Pfam" id="PF01152">
    <property type="entry name" value="Bac_globin"/>
    <property type="match status" value="1"/>
</dbReference>
<dbReference type="Proteomes" id="UP001185012">
    <property type="component" value="Unassembled WGS sequence"/>
</dbReference>
<evidence type="ECO:0000256" key="4">
    <source>
        <dbReference type="ARBA" id="ARBA00023004"/>
    </source>
</evidence>
<evidence type="ECO:0000313" key="6">
    <source>
        <dbReference type="Proteomes" id="UP001185012"/>
    </source>
</evidence>
<name>A0ABU1IKZ9_9BACL</name>
<sequence>MAPENLYEKLGGKEGVTAVVNEFYDRMIMDDRVNHYFLDTDTDALRNHQIDFFLKYVLGGSSHYKGNALRMVHKGLNISSEAYEIAIKHFNASLRKYDVPLEIRVQIEAFLRTVKPHIIEK</sequence>
<evidence type="ECO:0000256" key="1">
    <source>
        <dbReference type="ARBA" id="ARBA00022448"/>
    </source>
</evidence>
<protein>
    <submittedName>
        <fullName evidence="5">Hemoglobin</fullName>
    </submittedName>
</protein>
<evidence type="ECO:0000256" key="3">
    <source>
        <dbReference type="ARBA" id="ARBA00022723"/>
    </source>
</evidence>
<keyword evidence="1" id="KW-0813">Transport</keyword>
<dbReference type="RefSeq" id="WP_309863574.1">
    <property type="nucleotide sequence ID" value="NZ_JAVDQG010000002.1"/>
</dbReference>
<evidence type="ECO:0000256" key="2">
    <source>
        <dbReference type="ARBA" id="ARBA00022617"/>
    </source>
</evidence>
<accession>A0ABU1IKZ9</accession>
<organism evidence="5 6">
    <name type="scientific">Desmospora profundinema</name>
    <dbReference type="NCBI Taxonomy" id="1571184"/>
    <lineage>
        <taxon>Bacteria</taxon>
        <taxon>Bacillati</taxon>
        <taxon>Bacillota</taxon>
        <taxon>Bacilli</taxon>
        <taxon>Bacillales</taxon>
        <taxon>Thermoactinomycetaceae</taxon>
        <taxon>Desmospora</taxon>
    </lineage>
</organism>